<accession>A0A226GWM6</accession>
<dbReference type="PANTHER" id="PTHR12151:SF25">
    <property type="entry name" value="LINALOOL DEHYDRATASE_ISOMERASE DOMAIN-CONTAINING PROTEIN"/>
    <property type="match status" value="1"/>
</dbReference>
<comment type="caution">
    <text evidence="4">The sequence shown here is derived from an EMBL/GenBank/DDBJ whole genome shotgun (WGS) entry which is preliminary data.</text>
</comment>
<keyword evidence="2" id="KW-0479">Metal-binding</keyword>
<dbReference type="InterPro" id="IPR036249">
    <property type="entry name" value="Thioredoxin-like_sf"/>
</dbReference>
<dbReference type="SUPFAM" id="SSF52833">
    <property type="entry name" value="Thioredoxin-like"/>
    <property type="match status" value="1"/>
</dbReference>
<dbReference type="AlphaFoldDB" id="A0A226GWM6"/>
<evidence type="ECO:0000313" key="5">
    <source>
        <dbReference type="Proteomes" id="UP000198345"/>
    </source>
</evidence>
<protein>
    <submittedName>
        <fullName evidence="4">SCO family protein</fullName>
    </submittedName>
</protein>
<evidence type="ECO:0000313" key="4">
    <source>
        <dbReference type="EMBL" id="OXA86437.1"/>
    </source>
</evidence>
<keyword evidence="2" id="KW-0186">Copper</keyword>
<comment type="similarity">
    <text evidence="1">Belongs to the SCO1/2 family.</text>
</comment>
<proteinExistence type="inferred from homology"/>
<name>A0A226GWM6_9FLAO</name>
<evidence type="ECO:0000256" key="2">
    <source>
        <dbReference type="PIRSR" id="PIRSR603782-1"/>
    </source>
</evidence>
<sequence length="199" mass="22354">MKKIIIAVLFLAVSFSSCKESDKKNDAAATKKEISDLSIYNLPSKWTTQDGKDIELKSLRGNVLVMVMIYTSCKAACPRLVADMRNIEKKLDASTKRNVKLILVSIDPKTDTPERLKTFAIDNQMNHAPWVFLRSSEENTREFAAVLAVNYKKISPIDFSHSNIISVFNAEGELTYQQEGLGVNNDKAIEVINQQARKI</sequence>
<dbReference type="GO" id="GO:0046872">
    <property type="term" value="F:metal ion binding"/>
    <property type="evidence" value="ECO:0007669"/>
    <property type="project" value="UniProtKB-KW"/>
</dbReference>
<dbReference type="PROSITE" id="PS51257">
    <property type="entry name" value="PROKAR_LIPOPROTEIN"/>
    <property type="match status" value="1"/>
</dbReference>
<feature type="binding site" evidence="2">
    <location>
        <position position="77"/>
    </location>
    <ligand>
        <name>Cu cation</name>
        <dbReference type="ChEBI" id="CHEBI:23378"/>
    </ligand>
</feature>
<dbReference type="PANTHER" id="PTHR12151">
    <property type="entry name" value="ELECTRON TRANSPORT PROTIN SCO1/SENC FAMILY MEMBER"/>
    <property type="match status" value="1"/>
</dbReference>
<gene>
    <name evidence="4" type="ORF">B0A66_18100</name>
</gene>
<dbReference type="OrthoDB" id="1523860at2"/>
<dbReference type="Proteomes" id="UP000198345">
    <property type="component" value="Unassembled WGS sequence"/>
</dbReference>
<organism evidence="4 5">
    <name type="scientific">Flavobacterium hercynium</name>
    <dbReference type="NCBI Taxonomy" id="387094"/>
    <lineage>
        <taxon>Bacteria</taxon>
        <taxon>Pseudomonadati</taxon>
        <taxon>Bacteroidota</taxon>
        <taxon>Flavobacteriia</taxon>
        <taxon>Flavobacteriales</taxon>
        <taxon>Flavobacteriaceae</taxon>
        <taxon>Flavobacterium</taxon>
    </lineage>
</organism>
<keyword evidence="5" id="KW-1185">Reference proteome</keyword>
<feature type="binding site" evidence="2">
    <location>
        <position position="73"/>
    </location>
    <ligand>
        <name>Cu cation</name>
        <dbReference type="ChEBI" id="CHEBI:23378"/>
    </ligand>
</feature>
<dbReference type="Pfam" id="PF02630">
    <property type="entry name" value="SCO1-SenC"/>
    <property type="match status" value="1"/>
</dbReference>
<dbReference type="InterPro" id="IPR003782">
    <property type="entry name" value="SCO1/SenC"/>
</dbReference>
<dbReference type="CDD" id="cd02968">
    <property type="entry name" value="SCO"/>
    <property type="match status" value="1"/>
</dbReference>
<feature type="disulfide bond" description="Redox-active" evidence="3">
    <location>
        <begin position="73"/>
        <end position="77"/>
    </location>
</feature>
<dbReference type="EMBL" id="MUGW01000042">
    <property type="protein sequence ID" value="OXA86437.1"/>
    <property type="molecule type" value="Genomic_DNA"/>
</dbReference>
<reference evidence="4 5" key="1">
    <citation type="submission" date="2016-11" db="EMBL/GenBank/DDBJ databases">
        <title>Whole genomes of Flavobacteriaceae.</title>
        <authorList>
            <person name="Stine C."/>
            <person name="Li C."/>
            <person name="Tadesse D."/>
        </authorList>
    </citation>
    <scope>NUCLEOTIDE SEQUENCE [LARGE SCALE GENOMIC DNA]</scope>
    <source>
        <strain evidence="4 5">DSM 18292</strain>
    </source>
</reference>
<evidence type="ECO:0000256" key="3">
    <source>
        <dbReference type="PIRSR" id="PIRSR603782-2"/>
    </source>
</evidence>
<evidence type="ECO:0000256" key="1">
    <source>
        <dbReference type="ARBA" id="ARBA00010996"/>
    </source>
</evidence>
<feature type="binding site" evidence="2">
    <location>
        <position position="161"/>
    </location>
    <ligand>
        <name>Cu cation</name>
        <dbReference type="ChEBI" id="CHEBI:23378"/>
    </ligand>
</feature>
<dbReference type="Gene3D" id="3.40.30.10">
    <property type="entry name" value="Glutaredoxin"/>
    <property type="match status" value="1"/>
</dbReference>
<dbReference type="RefSeq" id="WP_089051309.1">
    <property type="nucleotide sequence ID" value="NZ_FXTV01000005.1"/>
</dbReference>
<keyword evidence="3" id="KW-1015">Disulfide bond</keyword>